<evidence type="ECO:0000313" key="2">
    <source>
        <dbReference type="Proteomes" id="UP000317036"/>
    </source>
</evidence>
<dbReference type="Pfam" id="PF06101">
    <property type="entry name" value="Vps62"/>
    <property type="match status" value="1"/>
</dbReference>
<proteinExistence type="predicted"/>
<keyword evidence="2" id="KW-1185">Reference proteome</keyword>
<dbReference type="Proteomes" id="UP000317036">
    <property type="component" value="Unassembled WGS sequence"/>
</dbReference>
<protein>
    <submittedName>
        <fullName evidence="1">DUF946 domain-containing protein</fullName>
    </submittedName>
</protein>
<evidence type="ECO:0000313" key="1">
    <source>
        <dbReference type="EMBL" id="TVY05482.1"/>
    </source>
</evidence>
<dbReference type="OrthoDB" id="787205at2"/>
<dbReference type="PANTHER" id="PTHR48174:SF5">
    <property type="entry name" value="VACUOLAR PROTEIN SORTING-ASSOCIATED PROTEIN 62"/>
    <property type="match status" value="1"/>
</dbReference>
<name>A0A559K001_9BACL</name>
<reference evidence="1 2" key="1">
    <citation type="submission" date="2019-07" db="EMBL/GenBank/DDBJ databases">
        <authorList>
            <person name="Kim J."/>
        </authorList>
    </citation>
    <scope>NUCLEOTIDE SEQUENCE [LARGE SCALE GENOMIC DNA]</scope>
    <source>
        <strain evidence="1 2">JC52</strain>
    </source>
</reference>
<dbReference type="EMBL" id="VNJI01000058">
    <property type="protein sequence ID" value="TVY05482.1"/>
    <property type="molecule type" value="Genomic_DNA"/>
</dbReference>
<dbReference type="PANTHER" id="PTHR48174">
    <property type="entry name" value="DUF946 FAMILY PROTEIN"/>
    <property type="match status" value="1"/>
</dbReference>
<organism evidence="1 2">
    <name type="scientific">Paenibacillus cremeus</name>
    <dbReference type="NCBI Taxonomy" id="2163881"/>
    <lineage>
        <taxon>Bacteria</taxon>
        <taxon>Bacillati</taxon>
        <taxon>Bacillota</taxon>
        <taxon>Bacilli</taxon>
        <taxon>Bacillales</taxon>
        <taxon>Paenibacillaceae</taxon>
        <taxon>Paenibacillus</taxon>
    </lineage>
</organism>
<dbReference type="AlphaFoldDB" id="A0A559K001"/>
<sequence>MKCDLTQHNSDNIRSDQERDTYHDEGFFLQPPDETTHLGASSSSNWKIYANIQKSTTLSGRYDLQYWFFYPYNDSSSVAGVDLNHEGDWEHITVTLDSAATFQNAYYAAHDNEGLRYTSSQSSFADSTGVIATNAQKLTGGFTHPVVYSAIGTHASYPTVGTHSRTGLPDDTTSAGTAWNTMNSVVNVGEISYPLNGQTFIKYGGLWGEIGQTTESTGPDGPAFHGAWTTY</sequence>
<gene>
    <name evidence="1" type="ORF">FPZ49_30245</name>
</gene>
<accession>A0A559K001</accession>
<dbReference type="InterPro" id="IPR009291">
    <property type="entry name" value="Vps62"/>
</dbReference>
<comment type="caution">
    <text evidence="1">The sequence shown here is derived from an EMBL/GenBank/DDBJ whole genome shotgun (WGS) entry which is preliminary data.</text>
</comment>